<gene>
    <name evidence="1" type="ORF">OLEAN_C03230</name>
</gene>
<keyword evidence="2" id="KW-1185">Reference proteome</keyword>
<proteinExistence type="predicted"/>
<evidence type="ECO:0000313" key="1">
    <source>
        <dbReference type="EMBL" id="CCK74499.1"/>
    </source>
</evidence>
<protein>
    <submittedName>
        <fullName evidence="1">Uncharacterized protein</fullName>
    </submittedName>
</protein>
<dbReference type="HOGENOM" id="CLU_876148_0_0_6"/>
<dbReference type="EMBL" id="FO203512">
    <property type="protein sequence ID" value="CCK74499.1"/>
    <property type="molecule type" value="Genomic_DNA"/>
</dbReference>
<dbReference type="AlphaFoldDB" id="R4YQY2"/>
<accession>R4YQY2</accession>
<sequence length="341" mass="39012">MKTSKVSKPAKDYIAMWFDVRKELGISDAMNIGPMNKANGNTQWHTFSHSKMDGIGGIATILREQGYPCQRLPQSGEKSEPSAWKLYKLSKSERKKKKSNNTYTPYKSIRWKNNFSCGNDNTAEIVNAYFDNESTLQIKKNAKKNRVAFSTFLMWALNKAIADNLIEGNQNYYWFYPVNLRGAISLGSDTRNYSSGINICLNNYITPKQLQQEIKDKIKLKEHWSTWKLAHIGKLVGKPGIRYIYNSISKKNFYAGSFSYLGAWPLQGEKNPTENKSEVWVSCGIGTKNYPVSTGIMEWHGQLTLGLKLHPMICQDVALTQKCLSDWKYNLLEDKNHNEFI</sequence>
<name>R4YQY2_OLEAN</name>
<dbReference type="KEGG" id="oai:OLEAN_C03230"/>
<organism evidence="1 2">
    <name type="scientific">Oleispira antarctica RB-8</name>
    <dbReference type="NCBI Taxonomy" id="698738"/>
    <lineage>
        <taxon>Bacteria</taxon>
        <taxon>Pseudomonadati</taxon>
        <taxon>Pseudomonadota</taxon>
        <taxon>Gammaproteobacteria</taxon>
        <taxon>Oceanospirillales</taxon>
        <taxon>Oceanospirillaceae</taxon>
        <taxon>Oleispira</taxon>
    </lineage>
</organism>
<evidence type="ECO:0000313" key="2">
    <source>
        <dbReference type="Proteomes" id="UP000032749"/>
    </source>
</evidence>
<dbReference type="STRING" id="698738.OLEAN_C03230"/>
<dbReference type="Proteomes" id="UP000032749">
    <property type="component" value="Chromosome"/>
</dbReference>
<dbReference type="OrthoDB" id="6078899at2"/>
<reference evidence="1 2" key="1">
    <citation type="journal article" date="2013" name="Nat. Commun.">
        <title>Genome sequence and functional genomic analysis of the oil-degrading bacterium Oleispira antarctica.</title>
        <authorList>
            <person name="Kube M."/>
            <person name="Chernikova T.N."/>
            <person name="Al-Ramahi Y."/>
            <person name="Beloqui A."/>
            <person name="Lopez-Cortez N."/>
            <person name="Guazzaroni M.E."/>
            <person name="Heipieper H.J."/>
            <person name="Klages S."/>
            <person name="Kotsyurbenko O.R."/>
            <person name="Langer I."/>
            <person name="Nechitaylo T.Y."/>
            <person name="Lunsdorf H."/>
            <person name="Fernandez M."/>
            <person name="Juarez S."/>
            <person name="Ciordia S."/>
            <person name="Singer A."/>
            <person name="Kagan O."/>
            <person name="Egorova O."/>
            <person name="Petit P.A."/>
            <person name="Stogios P."/>
            <person name="Kim Y."/>
            <person name="Tchigvintsev A."/>
            <person name="Flick R."/>
            <person name="Denaro R."/>
            <person name="Genovese M."/>
            <person name="Albar J.P."/>
            <person name="Reva O.N."/>
            <person name="Martinez-Gomariz M."/>
            <person name="Tran H."/>
            <person name="Ferrer M."/>
            <person name="Savchenko A."/>
            <person name="Yakunin A.F."/>
            <person name="Yakimov M.M."/>
            <person name="Golyshina O.V."/>
            <person name="Reinhardt R."/>
            <person name="Golyshin P.N."/>
        </authorList>
    </citation>
    <scope>NUCLEOTIDE SEQUENCE [LARGE SCALE GENOMIC DNA]</scope>
</reference>